<dbReference type="Proteomes" id="UP000500857">
    <property type="component" value="Chromosome"/>
</dbReference>
<name>A0A6H1U3R7_9CYAN</name>
<reference evidence="1 2" key="1">
    <citation type="submission" date="2020-04" db="EMBL/GenBank/DDBJ databases">
        <authorList>
            <person name="Basu S."/>
            <person name="Maruthanayagam V."/>
            <person name="Chakraborty S."/>
            <person name="Pramanik A."/>
            <person name="Mukherjee J."/>
            <person name="Brink B."/>
        </authorList>
    </citation>
    <scope>NUCLEOTIDE SEQUENCE [LARGE SCALE GENOMIC DNA]</scope>
    <source>
        <strain evidence="1 2">AP17</strain>
    </source>
</reference>
<gene>
    <name evidence="1" type="ORF">HCG48_25180</name>
</gene>
<proteinExistence type="predicted"/>
<keyword evidence="2" id="KW-1185">Reference proteome</keyword>
<evidence type="ECO:0000313" key="2">
    <source>
        <dbReference type="Proteomes" id="UP000500857"/>
    </source>
</evidence>
<organism evidence="1 2">
    <name type="scientific">Oxynema aestuarii AP17</name>
    <dbReference type="NCBI Taxonomy" id="2064643"/>
    <lineage>
        <taxon>Bacteria</taxon>
        <taxon>Bacillati</taxon>
        <taxon>Cyanobacteriota</taxon>
        <taxon>Cyanophyceae</taxon>
        <taxon>Oscillatoriophycideae</taxon>
        <taxon>Oscillatoriales</taxon>
        <taxon>Oscillatoriaceae</taxon>
        <taxon>Oxynema</taxon>
        <taxon>Oxynema aestuarii</taxon>
    </lineage>
</organism>
<accession>A0A6H1U3R7</accession>
<evidence type="ECO:0000313" key="1">
    <source>
        <dbReference type="EMBL" id="QIZ73484.1"/>
    </source>
</evidence>
<sequence>MNAAEQAKNLELTSKIAAVVNLFKSEFPDVRSDLKPWTNDPDTRSLVDPDSIDIGFHFPGRSRAFQSRSILLQIRFYEDPVSGERRAIGVEAAGYDHQGQQWRFSTVENWRFVGASEPAIEVKEKLKYFCREIVELFNRGLA</sequence>
<dbReference type="KEGG" id="oxy:HCG48_25180"/>
<dbReference type="AlphaFoldDB" id="A0A6H1U3R7"/>
<protein>
    <submittedName>
        <fullName evidence="1">Uncharacterized protein</fullName>
    </submittedName>
</protein>
<dbReference type="RefSeq" id="WP_168571630.1">
    <property type="nucleotide sequence ID" value="NZ_CP051167.1"/>
</dbReference>
<dbReference type="EMBL" id="CP051167">
    <property type="protein sequence ID" value="QIZ73484.1"/>
    <property type="molecule type" value="Genomic_DNA"/>
</dbReference>